<dbReference type="AlphaFoldDB" id="A0A8J2KX57"/>
<organism evidence="1 2">
    <name type="scientific">Allacma fusca</name>
    <dbReference type="NCBI Taxonomy" id="39272"/>
    <lineage>
        <taxon>Eukaryota</taxon>
        <taxon>Metazoa</taxon>
        <taxon>Ecdysozoa</taxon>
        <taxon>Arthropoda</taxon>
        <taxon>Hexapoda</taxon>
        <taxon>Collembola</taxon>
        <taxon>Symphypleona</taxon>
        <taxon>Sminthuridae</taxon>
        <taxon>Allacma</taxon>
    </lineage>
</organism>
<proteinExistence type="predicted"/>
<feature type="non-terminal residue" evidence="1">
    <location>
        <position position="1"/>
    </location>
</feature>
<keyword evidence="2" id="KW-1185">Reference proteome</keyword>
<dbReference type="EMBL" id="CAJVCH010494068">
    <property type="protein sequence ID" value="CAG7820914.1"/>
    <property type="molecule type" value="Genomic_DNA"/>
</dbReference>
<sequence>QDYEIPVSKIVKAVTNHGSNLVKAFEEYASDRSEDWVKELNPDEDVCNDYAIFEILESAKPAYEEEFILTDSLSSLFQSHIVITMYSKI</sequence>
<comment type="caution">
    <text evidence="1">The sequence shown here is derived from an EMBL/GenBank/DDBJ whole genome shotgun (WGS) entry which is preliminary data.</text>
</comment>
<protein>
    <submittedName>
        <fullName evidence="1">Uncharacterized protein</fullName>
    </submittedName>
</protein>
<reference evidence="1" key="1">
    <citation type="submission" date="2021-06" db="EMBL/GenBank/DDBJ databases">
        <authorList>
            <person name="Hodson N. C."/>
            <person name="Mongue J. A."/>
            <person name="Jaron S. K."/>
        </authorList>
    </citation>
    <scope>NUCLEOTIDE SEQUENCE</scope>
</reference>
<evidence type="ECO:0000313" key="2">
    <source>
        <dbReference type="Proteomes" id="UP000708208"/>
    </source>
</evidence>
<gene>
    <name evidence="1" type="ORF">AFUS01_LOCUS31282</name>
</gene>
<accession>A0A8J2KX57</accession>
<dbReference type="Proteomes" id="UP000708208">
    <property type="component" value="Unassembled WGS sequence"/>
</dbReference>
<name>A0A8J2KX57_9HEXA</name>
<evidence type="ECO:0000313" key="1">
    <source>
        <dbReference type="EMBL" id="CAG7820914.1"/>
    </source>
</evidence>